<feature type="region of interest" description="Disordered" evidence="8">
    <location>
        <begin position="199"/>
        <end position="273"/>
    </location>
</feature>
<evidence type="ECO:0000313" key="10">
    <source>
        <dbReference type="Proteomes" id="UP001626550"/>
    </source>
</evidence>
<evidence type="ECO:0000256" key="6">
    <source>
        <dbReference type="ARBA" id="ARBA00023242"/>
    </source>
</evidence>
<protein>
    <recommendedName>
        <fullName evidence="7">Pre-mRNA-splicing factor 38</fullName>
    </recommendedName>
</protein>
<dbReference type="Pfam" id="PF03371">
    <property type="entry name" value="PRP38"/>
    <property type="match status" value="1"/>
</dbReference>
<evidence type="ECO:0000256" key="7">
    <source>
        <dbReference type="RuleBase" id="RU367025"/>
    </source>
</evidence>
<accession>A0ABD2QHL7</accession>
<keyword evidence="10" id="KW-1185">Reference proteome</keyword>
<comment type="function">
    <text evidence="7">Required for pre-mRNA splicing.</text>
</comment>
<evidence type="ECO:0000256" key="4">
    <source>
        <dbReference type="ARBA" id="ARBA00022728"/>
    </source>
</evidence>
<sequence length="273" mass="32722">MANQTVKDAHTVHGVNPQSLVESIIRSRIYDCKYWKEECFALTAELLVDKAVELKYIGGVYSANVKPAPFLCLVLKMLQIQPDKDIIMEFIRQEDYKYARALGAFYLRLVGDSIEIYKYLETLYNDFRRLKFQDKEGKISLIHMDELIDKLLNENRVCDVILPRLQKRCILEDMDLLPFRQSLLDEDLEDLQLQELDESNNTEKIEENVDEQKSTKRKERKRDNRSRSRSRSRKRKHKDRSRSRSRSRNRIRKHKKSRSRSYERRKHSSRREH</sequence>
<dbReference type="InterPro" id="IPR005037">
    <property type="entry name" value="PRP38"/>
</dbReference>
<dbReference type="GO" id="GO:0000398">
    <property type="term" value="P:mRNA splicing, via spliceosome"/>
    <property type="evidence" value="ECO:0007669"/>
    <property type="project" value="UniProtKB-UniRule"/>
</dbReference>
<evidence type="ECO:0000256" key="5">
    <source>
        <dbReference type="ARBA" id="ARBA00023187"/>
    </source>
</evidence>
<organism evidence="9 10">
    <name type="scientific">Cichlidogyrus casuarinus</name>
    <dbReference type="NCBI Taxonomy" id="1844966"/>
    <lineage>
        <taxon>Eukaryota</taxon>
        <taxon>Metazoa</taxon>
        <taxon>Spiralia</taxon>
        <taxon>Lophotrochozoa</taxon>
        <taxon>Platyhelminthes</taxon>
        <taxon>Monogenea</taxon>
        <taxon>Monopisthocotylea</taxon>
        <taxon>Dactylogyridea</taxon>
        <taxon>Ancyrocephalidae</taxon>
        <taxon>Cichlidogyrus</taxon>
    </lineage>
</organism>
<keyword evidence="4 7" id="KW-0747">Spliceosome</keyword>
<feature type="compositionally biased region" description="Basic and acidic residues" evidence="8">
    <location>
        <begin position="201"/>
        <end position="214"/>
    </location>
</feature>
<dbReference type="AlphaFoldDB" id="A0ABD2QHL7"/>
<dbReference type="PANTHER" id="PTHR23142">
    <property type="entry name" value="PRE-MRNA-SPLICING FACTOR 38A-RELATED"/>
    <property type="match status" value="1"/>
</dbReference>
<keyword evidence="3 7" id="KW-0507">mRNA processing</keyword>
<keyword evidence="5 7" id="KW-0508">mRNA splicing</keyword>
<evidence type="ECO:0000256" key="3">
    <source>
        <dbReference type="ARBA" id="ARBA00022664"/>
    </source>
</evidence>
<reference evidence="9 10" key="1">
    <citation type="submission" date="2024-11" db="EMBL/GenBank/DDBJ databases">
        <title>Adaptive evolution of stress response genes in parasites aligns with host niche diversity.</title>
        <authorList>
            <person name="Hahn C."/>
            <person name="Resl P."/>
        </authorList>
    </citation>
    <scope>NUCLEOTIDE SEQUENCE [LARGE SCALE GENOMIC DNA]</scope>
    <source>
        <strain evidence="9">EGGRZ-B1_66</strain>
        <tissue evidence="9">Body</tissue>
    </source>
</reference>
<comment type="caution">
    <text evidence="9">The sequence shown here is derived from an EMBL/GenBank/DDBJ whole genome shotgun (WGS) entry which is preliminary data.</text>
</comment>
<name>A0ABD2QHL7_9PLAT</name>
<dbReference type="GO" id="GO:0005681">
    <property type="term" value="C:spliceosomal complex"/>
    <property type="evidence" value="ECO:0007669"/>
    <property type="project" value="UniProtKB-KW"/>
</dbReference>
<comment type="subcellular location">
    <subcellularLocation>
        <location evidence="1 7">Nucleus</location>
    </subcellularLocation>
</comment>
<feature type="compositionally biased region" description="Basic residues" evidence="8">
    <location>
        <begin position="227"/>
        <end position="273"/>
    </location>
</feature>
<gene>
    <name evidence="9" type="primary">PRPF38A</name>
    <name evidence="9" type="ORF">Ciccas_002434</name>
</gene>
<keyword evidence="6 7" id="KW-0539">Nucleus</keyword>
<evidence type="ECO:0000256" key="1">
    <source>
        <dbReference type="ARBA" id="ARBA00004123"/>
    </source>
</evidence>
<dbReference type="Proteomes" id="UP001626550">
    <property type="component" value="Unassembled WGS sequence"/>
</dbReference>
<evidence type="ECO:0000313" key="9">
    <source>
        <dbReference type="EMBL" id="KAL3318898.1"/>
    </source>
</evidence>
<proteinExistence type="inferred from homology"/>
<dbReference type="EMBL" id="JBJKFK010000192">
    <property type="protein sequence ID" value="KAL3318898.1"/>
    <property type="molecule type" value="Genomic_DNA"/>
</dbReference>
<evidence type="ECO:0000256" key="8">
    <source>
        <dbReference type="SAM" id="MobiDB-lite"/>
    </source>
</evidence>
<evidence type="ECO:0000256" key="2">
    <source>
        <dbReference type="ARBA" id="ARBA00006164"/>
    </source>
</evidence>
<comment type="similarity">
    <text evidence="2 7">Belongs to the PRP38 family.</text>
</comment>